<keyword evidence="2" id="KW-0472">Membrane</keyword>
<sequence length="131" mass="14756">MINEDFNSVYQEENVSTIRGNTQKEGRKGKGHGDPSALSGAGSQPPNYWVVFGVHCWHTAPGPKLLTTCSGIGGDIVANRLLATSNTFVLVFFVIVVIYLKKKKNEEEEEEEEEKKKKEKEKEKKKKENMK</sequence>
<feature type="region of interest" description="Disordered" evidence="1">
    <location>
        <begin position="17"/>
        <end position="44"/>
    </location>
</feature>
<name>A0AAF0UGY5_SOLVR</name>
<keyword evidence="2" id="KW-0812">Transmembrane</keyword>
<protein>
    <submittedName>
        <fullName evidence="3">Uncharacterized protein</fullName>
    </submittedName>
</protein>
<evidence type="ECO:0000313" key="4">
    <source>
        <dbReference type="Proteomes" id="UP001234989"/>
    </source>
</evidence>
<dbReference type="AlphaFoldDB" id="A0AAF0UGY5"/>
<gene>
    <name evidence="3" type="ORF">MTR67_038504</name>
</gene>
<feature type="transmembrane region" description="Helical" evidence="2">
    <location>
        <begin position="81"/>
        <end position="100"/>
    </location>
</feature>
<evidence type="ECO:0000313" key="3">
    <source>
        <dbReference type="EMBL" id="WMV45119.1"/>
    </source>
</evidence>
<feature type="compositionally biased region" description="Basic and acidic residues" evidence="1">
    <location>
        <begin position="22"/>
        <end position="33"/>
    </location>
</feature>
<organism evidence="3 4">
    <name type="scientific">Solanum verrucosum</name>
    <dbReference type="NCBI Taxonomy" id="315347"/>
    <lineage>
        <taxon>Eukaryota</taxon>
        <taxon>Viridiplantae</taxon>
        <taxon>Streptophyta</taxon>
        <taxon>Embryophyta</taxon>
        <taxon>Tracheophyta</taxon>
        <taxon>Spermatophyta</taxon>
        <taxon>Magnoliopsida</taxon>
        <taxon>eudicotyledons</taxon>
        <taxon>Gunneridae</taxon>
        <taxon>Pentapetalae</taxon>
        <taxon>asterids</taxon>
        <taxon>lamiids</taxon>
        <taxon>Solanales</taxon>
        <taxon>Solanaceae</taxon>
        <taxon>Solanoideae</taxon>
        <taxon>Solaneae</taxon>
        <taxon>Solanum</taxon>
    </lineage>
</organism>
<reference evidence="3" key="1">
    <citation type="submission" date="2023-08" db="EMBL/GenBank/DDBJ databases">
        <title>A de novo genome assembly of Solanum verrucosum Schlechtendal, a Mexican diploid species geographically isolated from the other diploid A-genome species in potato relatives.</title>
        <authorList>
            <person name="Hosaka K."/>
        </authorList>
    </citation>
    <scope>NUCLEOTIDE SEQUENCE</scope>
    <source>
        <tissue evidence="3">Young leaves</tissue>
    </source>
</reference>
<proteinExistence type="predicted"/>
<evidence type="ECO:0000256" key="2">
    <source>
        <dbReference type="SAM" id="Phobius"/>
    </source>
</evidence>
<accession>A0AAF0UGY5</accession>
<dbReference type="EMBL" id="CP133620">
    <property type="protein sequence ID" value="WMV45119.1"/>
    <property type="molecule type" value="Genomic_DNA"/>
</dbReference>
<keyword evidence="2" id="KW-1133">Transmembrane helix</keyword>
<feature type="region of interest" description="Disordered" evidence="1">
    <location>
        <begin position="104"/>
        <end position="131"/>
    </location>
</feature>
<evidence type="ECO:0000256" key="1">
    <source>
        <dbReference type="SAM" id="MobiDB-lite"/>
    </source>
</evidence>
<dbReference type="Proteomes" id="UP001234989">
    <property type="component" value="Chromosome 9"/>
</dbReference>
<keyword evidence="4" id="KW-1185">Reference proteome</keyword>